<feature type="compositionally biased region" description="Polar residues" evidence="1">
    <location>
        <begin position="582"/>
        <end position="599"/>
    </location>
</feature>
<feature type="compositionally biased region" description="Polar residues" evidence="1">
    <location>
        <begin position="506"/>
        <end position="535"/>
    </location>
</feature>
<gene>
    <name evidence="2" type="ORF">GIB67_018612</name>
</gene>
<feature type="compositionally biased region" description="Basic and acidic residues" evidence="1">
    <location>
        <begin position="626"/>
        <end position="641"/>
    </location>
</feature>
<evidence type="ECO:0000313" key="2">
    <source>
        <dbReference type="EMBL" id="KAF6138881.1"/>
    </source>
</evidence>
<dbReference type="AlphaFoldDB" id="A0A7J7L8C3"/>
<comment type="caution">
    <text evidence="2">The sequence shown here is derived from an EMBL/GenBank/DDBJ whole genome shotgun (WGS) entry which is preliminary data.</text>
</comment>
<reference evidence="2 3" key="1">
    <citation type="journal article" date="2020" name="IScience">
        <title>Genome Sequencing of the Endangered Kingdonia uniflora (Circaeasteraceae, Ranunculales) Reveals Potential Mechanisms of Evolutionary Specialization.</title>
        <authorList>
            <person name="Sun Y."/>
            <person name="Deng T."/>
            <person name="Zhang A."/>
            <person name="Moore M.J."/>
            <person name="Landis J.B."/>
            <person name="Lin N."/>
            <person name="Zhang H."/>
            <person name="Zhang X."/>
            <person name="Huang J."/>
            <person name="Zhang X."/>
            <person name="Sun H."/>
            <person name="Wang H."/>
        </authorList>
    </citation>
    <scope>NUCLEOTIDE SEQUENCE [LARGE SCALE GENOMIC DNA]</scope>
    <source>
        <strain evidence="2">TB1705</strain>
        <tissue evidence="2">Leaf</tissue>
    </source>
</reference>
<organism evidence="2 3">
    <name type="scientific">Kingdonia uniflora</name>
    <dbReference type="NCBI Taxonomy" id="39325"/>
    <lineage>
        <taxon>Eukaryota</taxon>
        <taxon>Viridiplantae</taxon>
        <taxon>Streptophyta</taxon>
        <taxon>Embryophyta</taxon>
        <taxon>Tracheophyta</taxon>
        <taxon>Spermatophyta</taxon>
        <taxon>Magnoliopsida</taxon>
        <taxon>Ranunculales</taxon>
        <taxon>Circaeasteraceae</taxon>
        <taxon>Kingdonia</taxon>
    </lineage>
</organism>
<protein>
    <submittedName>
        <fullName evidence="2">Uncharacterized protein</fullName>
    </submittedName>
</protein>
<accession>A0A7J7L8C3</accession>
<proteinExistence type="predicted"/>
<feature type="region of interest" description="Disordered" evidence="1">
    <location>
        <begin position="464"/>
        <end position="536"/>
    </location>
</feature>
<name>A0A7J7L8C3_9MAGN</name>
<keyword evidence="3" id="KW-1185">Reference proteome</keyword>
<dbReference type="InterPro" id="IPR040256">
    <property type="entry name" value="At4g02000-like"/>
</dbReference>
<dbReference type="PANTHER" id="PTHR31286">
    <property type="entry name" value="GLYCINE-RICH CELL WALL STRUCTURAL PROTEIN 1.8-LIKE"/>
    <property type="match status" value="1"/>
</dbReference>
<sequence length="665" mass="74593">MEPVLVEYTEVFGILVDDKEAGLKGEESCGDRWKEADEKTRREFQEMSAREQWQLEISQTKSQRHSNFRDQQAALRATNGDQNRDGDTAIEPRTIPRKQSIELHRKISSGNTLKKNDDAFTAEERTCASALLEERMKKAMDGLPNSNTQPIDGSVEAFQKRYTLALAEVVNEKCNRDTRNKERVLSNNDDEVELPGGESSCNREEAITCQKDSLVDCRCIHCLNLQDDNVQATLKDAGTETNGTTTARDGARPTTVKNWASLLAGPSMGRGKIPLTYTPVSGDETNPVVDISDNEFGEENKKYEDYLVGSFIGRKLAYLFVKDTLSKFWALKGDFEMSTKGFNMYFLKFSNSEDREKALEAGSQHIASRLNHEGLGRIASSIGVRLYLDRTTEDGGRDAFSRVCVEVNTKCKFPEVITLKCSNGLMPQVFAEYAWYTIKCSHCGVFGHNEYNCEHCPKPQSIRPPLGLKHPLPTTTSAVPKQSKAVTNDQLKVSQNVKPRPHTKGKQQQQQKWAPTVTKESVSTSNKFQALSQGDQEPVVQDLAVKHDELKGNKVDVAINEELERTNTDIEEVIDLEREEGNSSTQGISPEGNVSISTSRENEESRGEALVTQQKQERKAQKKQRREQQKIVKALKEDVEKTSPSVTKYLKKDQKPSEPPTESNV</sequence>
<dbReference type="Proteomes" id="UP000541444">
    <property type="component" value="Unassembled WGS sequence"/>
</dbReference>
<feature type="compositionally biased region" description="Polar residues" evidence="1">
    <location>
        <begin position="473"/>
        <end position="497"/>
    </location>
</feature>
<dbReference type="EMBL" id="JACGCM010002538">
    <property type="protein sequence ID" value="KAF6138881.1"/>
    <property type="molecule type" value="Genomic_DNA"/>
</dbReference>
<evidence type="ECO:0000313" key="3">
    <source>
        <dbReference type="Proteomes" id="UP000541444"/>
    </source>
</evidence>
<dbReference type="PANTHER" id="PTHR31286:SF165">
    <property type="entry name" value="DUF4283 DOMAIN-CONTAINING PROTEIN"/>
    <property type="match status" value="1"/>
</dbReference>
<evidence type="ECO:0000256" key="1">
    <source>
        <dbReference type="SAM" id="MobiDB-lite"/>
    </source>
</evidence>
<feature type="region of interest" description="Disordered" evidence="1">
    <location>
        <begin position="570"/>
        <end position="665"/>
    </location>
</feature>